<evidence type="ECO:0000313" key="4">
    <source>
        <dbReference type="EMBL" id="KAG6654178.1"/>
    </source>
</evidence>
<keyword evidence="1" id="KW-0862">Zinc</keyword>
<evidence type="ECO:0000259" key="3">
    <source>
        <dbReference type="PROSITE" id="PS50157"/>
    </source>
</evidence>
<feature type="compositionally biased region" description="Polar residues" evidence="2">
    <location>
        <begin position="342"/>
        <end position="352"/>
    </location>
</feature>
<feature type="compositionally biased region" description="Low complexity" evidence="2">
    <location>
        <begin position="266"/>
        <end position="276"/>
    </location>
</feature>
<feature type="region of interest" description="Disordered" evidence="2">
    <location>
        <begin position="50"/>
        <end position="75"/>
    </location>
</feature>
<feature type="domain" description="C2H2-type" evidence="3">
    <location>
        <begin position="99"/>
        <end position="126"/>
    </location>
</feature>
<dbReference type="EMBL" id="CM031813">
    <property type="protein sequence ID" value="KAG6654178.1"/>
    <property type="molecule type" value="Genomic_DNA"/>
</dbReference>
<dbReference type="GO" id="GO:0008270">
    <property type="term" value="F:zinc ion binding"/>
    <property type="evidence" value="ECO:0007669"/>
    <property type="project" value="UniProtKB-KW"/>
</dbReference>
<sequence>MEEKHKKKFVCKFCNKRYQCGKALGGHIRTHMNHQNSAEKEEVEAHADLVKFPSLDGGKNSKRDSGPKTAGWNFNYSLRENPKRTSRFVDSGTGSLQERVCRECGKCFQSLKALCGHMACHSEKEKLISKFEEQSKTSENQKPEMDTQSVTDTSAPRKLRRSKRMRYKTLDTYPSIYTLANGSSSVSEIEQEQEEAAMCLMMFSRDSVCRDGLNSMAESSNNNSVVLEAKSSSIDLKITVKNVGNYVSDMNDFVKLKKRSDELKTSDTSLSDNSDSGYFRNEPKKAESDVSIYGSVASGEFKNPKVESGYGTGGFNAELGKSPNRFKNEGYGQVRRAIVKSNSSMKSKNDPQSPEFMKGSHKKMKNVYSNIETCKNTQKRSKHECVNGNMCFHSRRAMGPRRASHTQISGCRESVHDSGENNIETDSLPVLKPYSKTKRLGTKNSKGHECPICFRVFRSGQALGGHKRSHFFGGSEEGTIVLKQEVPEFHSLIDLNLPAPVEEEANGTAEFMPCR</sequence>
<reference evidence="4" key="1">
    <citation type="submission" date="2020-12" db="EMBL/GenBank/DDBJ databases">
        <title>WGS assembly of Carya illinoinensis cv. Pawnee.</title>
        <authorList>
            <person name="Platts A."/>
            <person name="Shu S."/>
            <person name="Wright S."/>
            <person name="Barry K."/>
            <person name="Edger P."/>
            <person name="Pires J.C."/>
            <person name="Schmutz J."/>
        </authorList>
    </citation>
    <scope>NUCLEOTIDE SEQUENCE</scope>
    <source>
        <tissue evidence="4">Leaf</tissue>
    </source>
</reference>
<dbReference type="Proteomes" id="UP000811609">
    <property type="component" value="Chromosome 5"/>
</dbReference>
<feature type="region of interest" description="Disordered" evidence="2">
    <location>
        <begin position="261"/>
        <end position="282"/>
    </location>
</feature>
<dbReference type="Pfam" id="PF13912">
    <property type="entry name" value="zf-C2H2_6"/>
    <property type="match status" value="3"/>
</dbReference>
<feature type="compositionally biased region" description="Basic and acidic residues" evidence="2">
    <location>
        <begin position="132"/>
        <end position="145"/>
    </location>
</feature>
<dbReference type="SMART" id="SM00355">
    <property type="entry name" value="ZnF_C2H2"/>
    <property type="match status" value="3"/>
</dbReference>
<evidence type="ECO:0000256" key="1">
    <source>
        <dbReference type="PROSITE-ProRule" id="PRU00042"/>
    </source>
</evidence>
<feature type="domain" description="C2H2-type" evidence="3">
    <location>
        <begin position="9"/>
        <end position="36"/>
    </location>
</feature>
<dbReference type="PROSITE" id="PS50157">
    <property type="entry name" value="ZINC_FINGER_C2H2_2"/>
    <property type="match status" value="3"/>
</dbReference>
<name>A0A8T1QHY0_CARIL</name>
<organism evidence="4 5">
    <name type="scientific">Carya illinoinensis</name>
    <name type="common">Pecan</name>
    <dbReference type="NCBI Taxonomy" id="32201"/>
    <lineage>
        <taxon>Eukaryota</taxon>
        <taxon>Viridiplantae</taxon>
        <taxon>Streptophyta</taxon>
        <taxon>Embryophyta</taxon>
        <taxon>Tracheophyta</taxon>
        <taxon>Spermatophyta</taxon>
        <taxon>Magnoliopsida</taxon>
        <taxon>eudicotyledons</taxon>
        <taxon>Gunneridae</taxon>
        <taxon>Pentapetalae</taxon>
        <taxon>rosids</taxon>
        <taxon>fabids</taxon>
        <taxon>Fagales</taxon>
        <taxon>Juglandaceae</taxon>
        <taxon>Carya</taxon>
    </lineage>
</organism>
<dbReference type="InterPro" id="IPR013087">
    <property type="entry name" value="Znf_C2H2_type"/>
</dbReference>
<proteinExistence type="predicted"/>
<evidence type="ECO:0000313" key="5">
    <source>
        <dbReference type="Proteomes" id="UP000811609"/>
    </source>
</evidence>
<accession>A0A8T1QHY0</accession>
<keyword evidence="5" id="KW-1185">Reference proteome</keyword>
<dbReference type="AlphaFoldDB" id="A0A8T1QHY0"/>
<comment type="caution">
    <text evidence="4">The sequence shown here is derived from an EMBL/GenBank/DDBJ whole genome shotgun (WGS) entry which is preliminary data.</text>
</comment>
<feature type="domain" description="C2H2-type" evidence="3">
    <location>
        <begin position="448"/>
        <end position="470"/>
    </location>
</feature>
<dbReference type="PANTHER" id="PTHR46869">
    <property type="entry name" value="C2H2-LIKE ZINC FINGER PROTEIN"/>
    <property type="match status" value="1"/>
</dbReference>
<gene>
    <name evidence="4" type="ORF">CIPAW_05G126700</name>
</gene>
<dbReference type="PANTHER" id="PTHR46869:SF1">
    <property type="entry name" value="C2H2-LIKE ZINC FINGER PROTEIN"/>
    <property type="match status" value="1"/>
</dbReference>
<evidence type="ECO:0000256" key="2">
    <source>
        <dbReference type="SAM" id="MobiDB-lite"/>
    </source>
</evidence>
<feature type="region of interest" description="Disordered" evidence="2">
    <location>
        <begin position="342"/>
        <end position="361"/>
    </location>
</feature>
<keyword evidence="1" id="KW-0863">Zinc-finger</keyword>
<feature type="region of interest" description="Disordered" evidence="2">
    <location>
        <begin position="132"/>
        <end position="162"/>
    </location>
</feature>
<keyword evidence="1" id="KW-0479">Metal-binding</keyword>
<dbReference type="PROSITE" id="PS00028">
    <property type="entry name" value="ZINC_FINGER_C2H2_1"/>
    <property type="match status" value="3"/>
</dbReference>
<protein>
    <recommendedName>
        <fullName evidence="3">C2H2-type domain-containing protein</fullName>
    </recommendedName>
</protein>